<protein>
    <submittedName>
        <fullName evidence="1">3-methyladenine DNA glycosylase</fullName>
    </submittedName>
</protein>
<dbReference type="PANTHER" id="PTHR30037:SF4">
    <property type="entry name" value="DNA-3-METHYLADENINE GLYCOSYLASE I"/>
    <property type="match status" value="1"/>
</dbReference>
<keyword evidence="2" id="KW-1185">Reference proteome</keyword>
<name>A0A0R2NBN1_9LACO</name>
<dbReference type="GO" id="GO:0008725">
    <property type="term" value="F:DNA-3-methyladenine glycosylase activity"/>
    <property type="evidence" value="ECO:0007669"/>
    <property type="project" value="InterPro"/>
</dbReference>
<proteinExistence type="predicted"/>
<dbReference type="EMBL" id="JQCQ01000051">
    <property type="protein sequence ID" value="KRO21213.1"/>
    <property type="molecule type" value="Genomic_DNA"/>
</dbReference>
<sequence length="172" mass="19679">MTLSPGIREYENRFGKPTHNDQELFELLTVGVFQVGLSWKVAASKLPVFRAVFFNMDINKVAAIDLENIDSIVAYPDMIRNRRKISAVIKNARAILQIREEFGSFANYMWQFVDDTPKIMEYESSDEIRNTDPLGAKVAKDMKKHGFSFVGPTVTYLFMKAGGMIQDQVWDK</sequence>
<evidence type="ECO:0000313" key="1">
    <source>
        <dbReference type="EMBL" id="KRO21213.1"/>
    </source>
</evidence>
<organism evidence="1 2">
    <name type="scientific">Pediococcus argentinicus</name>
    <dbReference type="NCBI Taxonomy" id="480391"/>
    <lineage>
        <taxon>Bacteria</taxon>
        <taxon>Bacillati</taxon>
        <taxon>Bacillota</taxon>
        <taxon>Bacilli</taxon>
        <taxon>Lactobacillales</taxon>
        <taxon>Lactobacillaceae</taxon>
        <taxon>Pediococcus</taxon>
    </lineage>
</organism>
<dbReference type="InterPro" id="IPR052891">
    <property type="entry name" value="DNA-3mA_glycosylase"/>
</dbReference>
<dbReference type="SUPFAM" id="SSF48150">
    <property type="entry name" value="DNA-glycosylase"/>
    <property type="match status" value="1"/>
</dbReference>
<reference evidence="1 2" key="1">
    <citation type="journal article" date="2015" name="Genome Announc.">
        <title>Expanding the biotechnology potential of lactobacilli through comparative genomics of 213 strains and associated genera.</title>
        <authorList>
            <person name="Sun Z."/>
            <person name="Harris H.M."/>
            <person name="McCann A."/>
            <person name="Guo C."/>
            <person name="Argimon S."/>
            <person name="Zhang W."/>
            <person name="Yang X."/>
            <person name="Jeffery I.B."/>
            <person name="Cooney J.C."/>
            <person name="Kagawa T.F."/>
            <person name="Liu W."/>
            <person name="Song Y."/>
            <person name="Salvetti E."/>
            <person name="Wrobel A."/>
            <person name="Rasinkangas P."/>
            <person name="Parkhill J."/>
            <person name="Rea M.C."/>
            <person name="O'Sullivan O."/>
            <person name="Ritari J."/>
            <person name="Douillard F.P."/>
            <person name="Paul Ross R."/>
            <person name="Yang R."/>
            <person name="Briner A.E."/>
            <person name="Felis G.E."/>
            <person name="de Vos W.M."/>
            <person name="Barrangou R."/>
            <person name="Klaenhammer T.R."/>
            <person name="Caufield P.W."/>
            <person name="Cui Y."/>
            <person name="Zhang H."/>
            <person name="O'Toole P.W."/>
        </authorList>
    </citation>
    <scope>NUCLEOTIDE SEQUENCE [LARGE SCALE GENOMIC DNA]</scope>
    <source>
        <strain evidence="1 2">DSM 23026</strain>
    </source>
</reference>
<dbReference type="RefSeq" id="WP_057800477.1">
    <property type="nucleotide sequence ID" value="NZ_BJZZ01000055.1"/>
</dbReference>
<dbReference type="GO" id="GO:0006284">
    <property type="term" value="P:base-excision repair"/>
    <property type="evidence" value="ECO:0007669"/>
    <property type="project" value="InterPro"/>
</dbReference>
<dbReference type="InterPro" id="IPR005019">
    <property type="entry name" value="Adenine_glyco"/>
</dbReference>
<dbReference type="PANTHER" id="PTHR30037">
    <property type="entry name" value="DNA-3-METHYLADENINE GLYCOSYLASE 1"/>
    <property type="match status" value="1"/>
</dbReference>
<gene>
    <name evidence="1" type="ORF">IV88_GL001449</name>
</gene>
<dbReference type="Gene3D" id="1.10.340.30">
    <property type="entry name" value="Hypothetical protein, domain 2"/>
    <property type="match status" value="1"/>
</dbReference>
<evidence type="ECO:0000313" key="2">
    <source>
        <dbReference type="Proteomes" id="UP000051249"/>
    </source>
</evidence>
<dbReference type="AlphaFoldDB" id="A0A0R2NBN1"/>
<accession>A0A0R2NBN1</accession>
<dbReference type="PATRIC" id="fig|480391.4.peg.1473"/>
<dbReference type="Proteomes" id="UP000051249">
    <property type="component" value="Unassembled WGS sequence"/>
</dbReference>
<dbReference type="OrthoDB" id="9807664at2"/>
<dbReference type="InterPro" id="IPR011257">
    <property type="entry name" value="DNA_glycosylase"/>
</dbReference>
<comment type="caution">
    <text evidence="1">The sequence shown here is derived from an EMBL/GenBank/DDBJ whole genome shotgun (WGS) entry which is preliminary data.</text>
</comment>
<dbReference type="Pfam" id="PF03352">
    <property type="entry name" value="Adenine_glyco"/>
    <property type="match status" value="1"/>
</dbReference>